<evidence type="ECO:0000259" key="3">
    <source>
        <dbReference type="Pfam" id="PF01551"/>
    </source>
</evidence>
<feature type="domain" description="M23ase beta-sheet core" evidence="3">
    <location>
        <begin position="292"/>
        <end position="387"/>
    </location>
</feature>
<dbReference type="RefSeq" id="WP_205602947.1">
    <property type="nucleotide sequence ID" value="NZ_JBHSQL010000012.1"/>
</dbReference>
<evidence type="ECO:0000256" key="2">
    <source>
        <dbReference type="SAM" id="Phobius"/>
    </source>
</evidence>
<protein>
    <submittedName>
        <fullName evidence="4">Peptidoglycan DD-metalloendopeptidase family protein</fullName>
    </submittedName>
</protein>
<dbReference type="CDD" id="cd12797">
    <property type="entry name" value="M23_peptidase"/>
    <property type="match status" value="1"/>
</dbReference>
<sequence length="398" mass="41950">MTSRPAPKRRAEKPKKGSSRVTEAADATSTTGRRVAGRPASPADETATFSSHTEVSPPLTADPQADTRASSAATSHHARPEHPGRTTSTSRESTAPRSAARQSTPAEPYRGRRAAELPPIPADATATIDAVSDHTTVTERRSGELRAPRRATPPGSRSARTKTRRFPGLPTPAVVGAAALVLAGVGAVAMSSAKPPVMETADFVPVAADAAAGTAESRYDPSNVDVTRDFDRALLDKQAEQQAAQMSSSLAQLANKTEARSKEIKKRQWVIPLTGYRLTARFGQSSSLWSTVHTGLDFAAPSGTRLVAIARGTITSTGYDGAYGNKTVLTLEDGTQLWYCHQSSVTVSVGDAVEPGDLVGYVGSTGNVTGPHLHLEVRPTPDTPIDPLVALREHFVNP</sequence>
<accession>A0ABW1QPG7</accession>
<feature type="compositionally biased region" description="Basic residues" evidence="1">
    <location>
        <begin position="1"/>
        <end position="18"/>
    </location>
</feature>
<keyword evidence="5" id="KW-1185">Reference proteome</keyword>
<dbReference type="PANTHER" id="PTHR21666">
    <property type="entry name" value="PEPTIDASE-RELATED"/>
    <property type="match status" value="1"/>
</dbReference>
<feature type="transmembrane region" description="Helical" evidence="2">
    <location>
        <begin position="166"/>
        <end position="190"/>
    </location>
</feature>
<reference evidence="5" key="1">
    <citation type="journal article" date="2019" name="Int. J. Syst. Evol. Microbiol.">
        <title>The Global Catalogue of Microorganisms (GCM) 10K type strain sequencing project: providing services to taxonomists for standard genome sequencing and annotation.</title>
        <authorList>
            <consortium name="The Broad Institute Genomics Platform"/>
            <consortium name="The Broad Institute Genome Sequencing Center for Infectious Disease"/>
            <person name="Wu L."/>
            <person name="Ma J."/>
        </authorList>
    </citation>
    <scope>NUCLEOTIDE SEQUENCE [LARGE SCALE GENOMIC DNA]</scope>
    <source>
        <strain evidence="5">CGMCC 4.7198</strain>
    </source>
</reference>
<dbReference type="EMBL" id="JBHSQL010000012">
    <property type="protein sequence ID" value="MFC6150737.1"/>
    <property type="molecule type" value="Genomic_DNA"/>
</dbReference>
<dbReference type="PANTHER" id="PTHR21666:SF270">
    <property type="entry name" value="MUREIN HYDROLASE ACTIVATOR ENVC"/>
    <property type="match status" value="1"/>
</dbReference>
<feature type="region of interest" description="Disordered" evidence="1">
    <location>
        <begin position="1"/>
        <end position="167"/>
    </location>
</feature>
<evidence type="ECO:0000313" key="5">
    <source>
        <dbReference type="Proteomes" id="UP001596097"/>
    </source>
</evidence>
<feature type="compositionally biased region" description="Polar residues" evidence="1">
    <location>
        <begin position="85"/>
        <end position="105"/>
    </location>
</feature>
<name>A0ABW1QPG7_9ACTN</name>
<organism evidence="4 5">
    <name type="scientific">Mumia xiangluensis</name>
    <dbReference type="NCBI Taxonomy" id="1678900"/>
    <lineage>
        <taxon>Bacteria</taxon>
        <taxon>Bacillati</taxon>
        <taxon>Actinomycetota</taxon>
        <taxon>Actinomycetes</taxon>
        <taxon>Propionibacteriales</taxon>
        <taxon>Nocardioidaceae</taxon>
        <taxon>Mumia</taxon>
    </lineage>
</organism>
<dbReference type="InterPro" id="IPR016047">
    <property type="entry name" value="M23ase_b-sheet_dom"/>
</dbReference>
<dbReference type="Pfam" id="PF01551">
    <property type="entry name" value="Peptidase_M23"/>
    <property type="match status" value="1"/>
</dbReference>
<proteinExistence type="predicted"/>
<gene>
    <name evidence="4" type="ORF">ACFPYK_15150</name>
</gene>
<keyword evidence="2" id="KW-0472">Membrane</keyword>
<keyword evidence="2" id="KW-1133">Transmembrane helix</keyword>
<dbReference type="SUPFAM" id="SSF51261">
    <property type="entry name" value="Duplicated hybrid motif"/>
    <property type="match status" value="1"/>
</dbReference>
<keyword evidence="2" id="KW-0812">Transmembrane</keyword>
<dbReference type="Gene3D" id="2.70.70.10">
    <property type="entry name" value="Glucose Permease (Domain IIA)"/>
    <property type="match status" value="1"/>
</dbReference>
<dbReference type="InterPro" id="IPR011055">
    <property type="entry name" value="Dup_hybrid_motif"/>
</dbReference>
<feature type="compositionally biased region" description="Basic and acidic residues" evidence="1">
    <location>
        <begin position="136"/>
        <end position="147"/>
    </location>
</feature>
<dbReference type="InterPro" id="IPR050570">
    <property type="entry name" value="Cell_wall_metabolism_enzyme"/>
</dbReference>
<evidence type="ECO:0000256" key="1">
    <source>
        <dbReference type="SAM" id="MobiDB-lite"/>
    </source>
</evidence>
<dbReference type="Proteomes" id="UP001596097">
    <property type="component" value="Unassembled WGS sequence"/>
</dbReference>
<evidence type="ECO:0000313" key="4">
    <source>
        <dbReference type="EMBL" id="MFC6150737.1"/>
    </source>
</evidence>
<comment type="caution">
    <text evidence="4">The sequence shown here is derived from an EMBL/GenBank/DDBJ whole genome shotgun (WGS) entry which is preliminary data.</text>
</comment>